<dbReference type="Proteomes" id="UP000308121">
    <property type="component" value="Unassembled WGS sequence"/>
</dbReference>
<dbReference type="OrthoDB" id="34224at2"/>
<organism evidence="10 11">
    <name type="scientific">Cellulomonas hominis</name>
    <dbReference type="NCBI Taxonomy" id="156981"/>
    <lineage>
        <taxon>Bacteria</taxon>
        <taxon>Bacillati</taxon>
        <taxon>Actinomycetota</taxon>
        <taxon>Actinomycetes</taxon>
        <taxon>Micrococcales</taxon>
        <taxon>Cellulomonadaceae</taxon>
        <taxon>Cellulomonas</taxon>
    </lineage>
</organism>
<feature type="transmembrane region" description="Helical" evidence="7">
    <location>
        <begin position="30"/>
        <end position="50"/>
    </location>
</feature>
<gene>
    <name evidence="10" type="ORF">FA014_07995</name>
</gene>
<keyword evidence="4 7" id="KW-0812">Transmembrane</keyword>
<evidence type="ECO:0000256" key="1">
    <source>
        <dbReference type="ARBA" id="ARBA00004651"/>
    </source>
</evidence>
<feature type="transmembrane region" description="Helical" evidence="7">
    <location>
        <begin position="180"/>
        <end position="200"/>
    </location>
</feature>
<accession>A0A7Z8JZL3</accession>
<comment type="caution">
    <text evidence="10">The sequence shown here is derived from an EMBL/GenBank/DDBJ whole genome shotgun (WGS) entry which is preliminary data.</text>
</comment>
<dbReference type="GO" id="GO:0005886">
    <property type="term" value="C:plasma membrane"/>
    <property type="evidence" value="ECO:0007669"/>
    <property type="project" value="UniProtKB-SubCell"/>
</dbReference>
<evidence type="ECO:0000259" key="9">
    <source>
        <dbReference type="PROSITE" id="PS50928"/>
    </source>
</evidence>
<keyword evidence="6 7" id="KW-0472">Membrane</keyword>
<reference evidence="10 11" key="1">
    <citation type="submission" date="2019-05" db="EMBL/GenBank/DDBJ databases">
        <title>Genome sequence of Cellulomonas hominis strain CS1.</title>
        <authorList>
            <person name="Belmont J."/>
            <person name="Maclea K.S."/>
        </authorList>
    </citation>
    <scope>NUCLEOTIDE SEQUENCE [LARGE SCALE GENOMIC DNA]</scope>
    <source>
        <strain evidence="10 11">CS1</strain>
    </source>
</reference>
<name>A0A7Z8JZL3_9CELL</name>
<dbReference type="Pfam" id="PF00528">
    <property type="entry name" value="BPD_transp_1"/>
    <property type="match status" value="1"/>
</dbReference>
<proteinExistence type="inferred from homology"/>
<keyword evidence="5 7" id="KW-1133">Transmembrane helix</keyword>
<feature type="transmembrane region" description="Helical" evidence="7">
    <location>
        <begin position="284"/>
        <end position="303"/>
    </location>
</feature>
<dbReference type="PANTHER" id="PTHR43005:SF1">
    <property type="entry name" value="SPERMIDINE_PUTRESCINE TRANSPORT SYSTEM PERMEASE PROTEIN"/>
    <property type="match status" value="1"/>
</dbReference>
<feature type="transmembrane region" description="Helical" evidence="7">
    <location>
        <begin position="92"/>
        <end position="113"/>
    </location>
</feature>
<comment type="similarity">
    <text evidence="7">Belongs to the binding-protein-dependent transport system permease family.</text>
</comment>
<dbReference type="InterPro" id="IPR035906">
    <property type="entry name" value="MetI-like_sf"/>
</dbReference>
<evidence type="ECO:0000256" key="8">
    <source>
        <dbReference type="SAM" id="MobiDB-lite"/>
    </source>
</evidence>
<feature type="transmembrane region" description="Helical" evidence="7">
    <location>
        <begin position="221"/>
        <end position="244"/>
    </location>
</feature>
<dbReference type="AlphaFoldDB" id="A0A7Z8JZL3"/>
<dbReference type="Gene3D" id="1.10.3720.10">
    <property type="entry name" value="MetI-like"/>
    <property type="match status" value="1"/>
</dbReference>
<evidence type="ECO:0000256" key="7">
    <source>
        <dbReference type="RuleBase" id="RU363032"/>
    </source>
</evidence>
<feature type="region of interest" description="Disordered" evidence="8">
    <location>
        <begin position="1"/>
        <end position="24"/>
    </location>
</feature>
<dbReference type="CDD" id="cd06261">
    <property type="entry name" value="TM_PBP2"/>
    <property type="match status" value="1"/>
</dbReference>
<dbReference type="EMBL" id="SZYE01000046">
    <property type="protein sequence ID" value="TKR24054.1"/>
    <property type="molecule type" value="Genomic_DNA"/>
</dbReference>
<dbReference type="PANTHER" id="PTHR43005">
    <property type="entry name" value="BLR7065 PROTEIN"/>
    <property type="match status" value="1"/>
</dbReference>
<sequence>MGTSSPAVLPSASARPAPRPRRRPRGSWEAYLYLAPAILLVGAFAGYPLLRSTWFAFNEVNPFTGVQGFVGLANIGEVLAREDIGLLVRNTLTWTVGTVLLQLLLGLVAAHLLNSRFPLRGVYRGLAMIPWATPSVLVALMWIWILEPNHGVLNGVLRGLGLVDRPIAFLGDATTALPSLVAVGVWQGVPLFAVMILAALQGVPPELREAASMDGCGRRGVFRHVVLPAILPTILITTLLRLIWTTNYVDLILIMTGGGPGLASTNLTLEAYVTAYKAMDFGTGAAYAVTQAAVLSLLVVLYVRLTGKRAGR</sequence>
<feature type="compositionally biased region" description="Low complexity" evidence="8">
    <location>
        <begin position="1"/>
        <end position="16"/>
    </location>
</feature>
<dbReference type="SUPFAM" id="SSF161098">
    <property type="entry name" value="MetI-like"/>
    <property type="match status" value="1"/>
</dbReference>
<dbReference type="GO" id="GO:0055085">
    <property type="term" value="P:transmembrane transport"/>
    <property type="evidence" value="ECO:0007669"/>
    <property type="project" value="InterPro"/>
</dbReference>
<evidence type="ECO:0000256" key="5">
    <source>
        <dbReference type="ARBA" id="ARBA00022989"/>
    </source>
</evidence>
<protein>
    <submittedName>
        <fullName evidence="10">Sugar ABC transporter permease</fullName>
    </submittedName>
</protein>
<feature type="domain" description="ABC transmembrane type-1" evidence="9">
    <location>
        <begin position="88"/>
        <end position="302"/>
    </location>
</feature>
<dbReference type="InterPro" id="IPR000515">
    <property type="entry name" value="MetI-like"/>
</dbReference>
<dbReference type="PROSITE" id="PS50928">
    <property type="entry name" value="ABC_TM1"/>
    <property type="match status" value="1"/>
</dbReference>
<evidence type="ECO:0000313" key="11">
    <source>
        <dbReference type="Proteomes" id="UP000308121"/>
    </source>
</evidence>
<keyword evidence="2 7" id="KW-0813">Transport</keyword>
<evidence type="ECO:0000256" key="6">
    <source>
        <dbReference type="ARBA" id="ARBA00023136"/>
    </source>
</evidence>
<comment type="subcellular location">
    <subcellularLocation>
        <location evidence="1 7">Cell membrane</location>
        <topology evidence="1 7">Multi-pass membrane protein</topology>
    </subcellularLocation>
</comment>
<dbReference type="RefSeq" id="WP_154729165.1">
    <property type="nucleotide sequence ID" value="NZ_SZYE01000046.1"/>
</dbReference>
<keyword evidence="3" id="KW-1003">Cell membrane</keyword>
<evidence type="ECO:0000256" key="3">
    <source>
        <dbReference type="ARBA" id="ARBA00022475"/>
    </source>
</evidence>
<evidence type="ECO:0000313" key="10">
    <source>
        <dbReference type="EMBL" id="TKR24054.1"/>
    </source>
</evidence>
<evidence type="ECO:0000256" key="4">
    <source>
        <dbReference type="ARBA" id="ARBA00022692"/>
    </source>
</evidence>
<feature type="transmembrane region" description="Helical" evidence="7">
    <location>
        <begin position="125"/>
        <end position="145"/>
    </location>
</feature>
<evidence type="ECO:0000256" key="2">
    <source>
        <dbReference type="ARBA" id="ARBA00022448"/>
    </source>
</evidence>